<feature type="transmembrane region" description="Helical" evidence="8">
    <location>
        <begin position="697"/>
        <end position="718"/>
    </location>
</feature>
<feature type="compositionally biased region" description="Polar residues" evidence="7">
    <location>
        <begin position="179"/>
        <end position="190"/>
    </location>
</feature>
<dbReference type="InterPro" id="IPR013879">
    <property type="entry name" value="DUF1761"/>
</dbReference>
<evidence type="ECO:0000256" key="5">
    <source>
        <dbReference type="ARBA" id="ARBA00023274"/>
    </source>
</evidence>
<name>A0A2V5I5V8_9EURO</name>
<dbReference type="GO" id="GO:0034457">
    <property type="term" value="C:Mpp10 complex"/>
    <property type="evidence" value="ECO:0007669"/>
    <property type="project" value="InterPro"/>
</dbReference>
<keyword evidence="8" id="KW-1133">Transmembrane helix</keyword>
<dbReference type="GO" id="GO:0006364">
    <property type="term" value="P:rRNA processing"/>
    <property type="evidence" value="ECO:0007669"/>
    <property type="project" value="UniProtKB-KW"/>
</dbReference>
<keyword evidence="5" id="KW-0687">Ribonucleoprotein</keyword>
<feature type="region of interest" description="Disordered" evidence="7">
    <location>
        <begin position="388"/>
        <end position="413"/>
    </location>
</feature>
<keyword evidence="10" id="KW-1185">Reference proteome</keyword>
<feature type="compositionally biased region" description="Basic and acidic residues" evidence="7">
    <location>
        <begin position="241"/>
        <end position="252"/>
    </location>
</feature>
<dbReference type="Proteomes" id="UP000248817">
    <property type="component" value="Unassembled WGS sequence"/>
</dbReference>
<dbReference type="PANTHER" id="PTHR17039">
    <property type="entry name" value="U3 SMALL NUCLEOLAR RIBONUCLEOPROTEIN PROTEIN MPP10"/>
    <property type="match status" value="1"/>
</dbReference>
<dbReference type="GO" id="GO:0032040">
    <property type="term" value="C:small-subunit processome"/>
    <property type="evidence" value="ECO:0007669"/>
    <property type="project" value="TreeGrafter"/>
</dbReference>
<feature type="compositionally biased region" description="Polar residues" evidence="7">
    <location>
        <begin position="655"/>
        <end position="666"/>
    </location>
</feature>
<evidence type="ECO:0000313" key="10">
    <source>
        <dbReference type="Proteomes" id="UP000248817"/>
    </source>
</evidence>
<feature type="compositionally biased region" description="Low complexity" evidence="7">
    <location>
        <begin position="163"/>
        <end position="178"/>
    </location>
</feature>
<evidence type="ECO:0000256" key="8">
    <source>
        <dbReference type="SAM" id="Phobius"/>
    </source>
</evidence>
<keyword evidence="2" id="KW-0690">Ribosome biogenesis</keyword>
<dbReference type="InterPro" id="IPR012173">
    <property type="entry name" value="Mpp10"/>
</dbReference>
<keyword evidence="8" id="KW-0472">Membrane</keyword>
<keyword evidence="8" id="KW-0812">Transmembrane</keyword>
<protein>
    <submittedName>
        <fullName evidence="9">DUF1761-domain-containing protein</fullName>
    </submittedName>
</protein>
<feature type="region of interest" description="Disordered" evidence="7">
    <location>
        <begin position="638"/>
        <end position="670"/>
    </location>
</feature>
<comment type="subcellular location">
    <subcellularLocation>
        <location evidence="1">Nucleus</location>
        <location evidence="1">Nucleolus</location>
    </subcellularLocation>
</comment>
<gene>
    <name evidence="9" type="ORF">BP00DRAFT_457805</name>
</gene>
<proteinExistence type="inferred from homology"/>
<sequence>MVRNIVQPSKLTRDESALCDLAALPLESALKAPWTFLQPTVDLENTAQASVSLYLDPLALSISSSQCARQRRDRKRKRASNDQSVAGHALQLRQLYVKGFTHDQVWQQAARIFDSTFSEIERDRTCYLEVAEQRSAEREISPVLFSNLASQYALADSIDSVDLSQSDSGDLSLDGTDSATASSHSPSNYDSEVEGNDDGQSGTESMPRESQDDQSNGGIYVEDAFGLNDGFFSIDEFNKQSEQLERQDARGEPDDDADSDEEEIDWHTNPFDFADPALDRKRSSTTAAPTHDGNDSMDDSNDEGPTFDNMDIHGGSDSEEDEIHVAPGATSWVNTSDIKYEDFFAPPPRKASKKKSRLLPKTQPIDNVSDGDIDRAMADVRRDLFEDEISEDDENISGDDLPSQSHYSSHEKQRARIADEIRRLEAANVAKKEWMISGEARAVERPVNSLIEEDLDFERIGKPVPVVTAELTSSIEDLVKQRILAKQFDEVIRRRPGLVEKTPAERSRLELEDTKPQQSLAELYEADHLRSTDPNYVDPKNQKLLRDHSDVTTLWESISSQLDTLSNWHYKPKAPHATINVVTDVATITMEDAQPTTSNAVNGPVALAPQEIYAPGDDGKVSGEVNLRNGVSIAREEMTREQKARLRRERRKLNHASTKSKQQSGKTAEAQKLMSDLKRGGVKIIGKQDLPSVKPSAIAVGAIFTHTASLGILAPVFGDTYHRAQAANSKEEFFKSKEAAGAAAAWGSSLVGSAVQTYGVAALINATGTLSYKGAAYLGSLIFMASAAPSVISQIFTEKRPLDTVAVGAVGRVFETVGLSLFLTWWGTRTNPFA</sequence>
<keyword evidence="3" id="KW-0698">rRNA processing</keyword>
<dbReference type="EMBL" id="KZ825515">
    <property type="protein sequence ID" value="PYI30492.1"/>
    <property type="molecule type" value="Genomic_DNA"/>
</dbReference>
<feature type="transmembrane region" description="Helical" evidence="8">
    <location>
        <begin position="776"/>
        <end position="797"/>
    </location>
</feature>
<feature type="region of interest" description="Disordered" evidence="7">
    <location>
        <begin position="163"/>
        <end position="221"/>
    </location>
</feature>
<dbReference type="PANTHER" id="PTHR17039:SF0">
    <property type="entry name" value="U3 SMALL NUCLEOLAR RIBONUCLEOPROTEIN PROTEIN MPP10"/>
    <property type="match status" value="1"/>
</dbReference>
<evidence type="ECO:0000256" key="7">
    <source>
        <dbReference type="SAM" id="MobiDB-lite"/>
    </source>
</evidence>
<dbReference type="Pfam" id="PF04006">
    <property type="entry name" value="Mpp10"/>
    <property type="match status" value="1"/>
</dbReference>
<feature type="transmembrane region" description="Helical" evidence="8">
    <location>
        <begin position="739"/>
        <end position="764"/>
    </location>
</feature>
<dbReference type="GO" id="GO:0005732">
    <property type="term" value="C:sno(s)RNA-containing ribonucleoprotein complex"/>
    <property type="evidence" value="ECO:0007669"/>
    <property type="project" value="InterPro"/>
</dbReference>
<feature type="transmembrane region" description="Helical" evidence="8">
    <location>
        <begin position="809"/>
        <end position="828"/>
    </location>
</feature>
<comment type="similarity">
    <text evidence="6">Belongs to the MPP10 family.</text>
</comment>
<feature type="compositionally biased region" description="Acidic residues" evidence="7">
    <location>
        <begin position="388"/>
        <end position="397"/>
    </location>
</feature>
<feature type="compositionally biased region" description="Basic residues" evidence="7">
    <location>
        <begin position="645"/>
        <end position="654"/>
    </location>
</feature>
<feature type="region of interest" description="Disordered" evidence="7">
    <location>
        <begin position="344"/>
        <end position="371"/>
    </location>
</feature>
<organism evidence="9 10">
    <name type="scientific">Aspergillus indologenus CBS 114.80</name>
    <dbReference type="NCBI Taxonomy" id="1450541"/>
    <lineage>
        <taxon>Eukaryota</taxon>
        <taxon>Fungi</taxon>
        <taxon>Dikarya</taxon>
        <taxon>Ascomycota</taxon>
        <taxon>Pezizomycotina</taxon>
        <taxon>Eurotiomycetes</taxon>
        <taxon>Eurotiomycetidae</taxon>
        <taxon>Eurotiales</taxon>
        <taxon>Aspergillaceae</taxon>
        <taxon>Aspergillus</taxon>
        <taxon>Aspergillus subgen. Circumdati</taxon>
    </lineage>
</organism>
<dbReference type="AlphaFoldDB" id="A0A2V5I5V8"/>
<accession>A0A2V5I5V8</accession>
<reference evidence="9 10" key="1">
    <citation type="submission" date="2018-02" db="EMBL/GenBank/DDBJ databases">
        <title>The genomes of Aspergillus section Nigri reveals drivers in fungal speciation.</title>
        <authorList>
            <consortium name="DOE Joint Genome Institute"/>
            <person name="Vesth T.C."/>
            <person name="Nybo J."/>
            <person name="Theobald S."/>
            <person name="Brandl J."/>
            <person name="Frisvad J.C."/>
            <person name="Nielsen K.F."/>
            <person name="Lyhne E.K."/>
            <person name="Kogle M.E."/>
            <person name="Kuo A."/>
            <person name="Riley R."/>
            <person name="Clum A."/>
            <person name="Nolan M."/>
            <person name="Lipzen A."/>
            <person name="Salamov A."/>
            <person name="Henrissat B."/>
            <person name="Wiebenga A."/>
            <person name="De vries R.P."/>
            <person name="Grigoriev I.V."/>
            <person name="Mortensen U.H."/>
            <person name="Andersen M.R."/>
            <person name="Baker S.E."/>
        </authorList>
    </citation>
    <scope>NUCLEOTIDE SEQUENCE [LARGE SCALE GENOMIC DNA]</scope>
    <source>
        <strain evidence="9 10">CBS 114.80</strain>
    </source>
</reference>
<evidence type="ECO:0000256" key="1">
    <source>
        <dbReference type="ARBA" id="ARBA00004604"/>
    </source>
</evidence>
<feature type="region of interest" description="Disordered" evidence="7">
    <location>
        <begin position="241"/>
        <end position="321"/>
    </location>
</feature>
<feature type="compositionally biased region" description="Acidic residues" evidence="7">
    <location>
        <begin position="253"/>
        <end position="264"/>
    </location>
</feature>
<evidence type="ECO:0000256" key="2">
    <source>
        <dbReference type="ARBA" id="ARBA00022517"/>
    </source>
</evidence>
<evidence type="ECO:0000256" key="3">
    <source>
        <dbReference type="ARBA" id="ARBA00022552"/>
    </source>
</evidence>
<evidence type="ECO:0000313" key="9">
    <source>
        <dbReference type="EMBL" id="PYI30492.1"/>
    </source>
</evidence>
<evidence type="ECO:0000256" key="4">
    <source>
        <dbReference type="ARBA" id="ARBA00023242"/>
    </source>
</evidence>
<keyword evidence="4" id="KW-0539">Nucleus</keyword>
<dbReference type="Pfam" id="PF08570">
    <property type="entry name" value="DUF1761"/>
    <property type="match status" value="1"/>
</dbReference>
<evidence type="ECO:0000256" key="6">
    <source>
        <dbReference type="ARBA" id="ARBA00029455"/>
    </source>
</evidence>